<dbReference type="InterPro" id="IPR008274">
    <property type="entry name" value="AldOxase/xan_DH_MoCoBD1"/>
</dbReference>
<dbReference type="PANTHER" id="PTHR11908">
    <property type="entry name" value="XANTHINE DEHYDROGENASE"/>
    <property type="match status" value="1"/>
</dbReference>
<dbReference type="InterPro" id="IPR037165">
    <property type="entry name" value="AldOxase/xan_DH_Mopterin-bd_sf"/>
</dbReference>
<name>A0A8J8MQ31_9FIRM</name>
<dbReference type="Pfam" id="PF01315">
    <property type="entry name" value="Ald_Xan_dh_C"/>
    <property type="match status" value="1"/>
</dbReference>
<evidence type="ECO:0000256" key="2">
    <source>
        <dbReference type="ARBA" id="ARBA00023002"/>
    </source>
</evidence>
<evidence type="ECO:0000256" key="1">
    <source>
        <dbReference type="ARBA" id="ARBA00022505"/>
    </source>
</evidence>
<keyword evidence="5" id="KW-1185">Reference proteome</keyword>
<accession>A0A8J8MQ31</accession>
<dbReference type="Gene3D" id="3.30.365.10">
    <property type="entry name" value="Aldehyde oxidase/xanthine dehydrogenase, molybdopterin binding domain"/>
    <property type="match status" value="4"/>
</dbReference>
<evidence type="ECO:0000259" key="3">
    <source>
        <dbReference type="SMART" id="SM01008"/>
    </source>
</evidence>
<dbReference type="SMART" id="SM01008">
    <property type="entry name" value="Ald_Xan_dh_C"/>
    <property type="match status" value="1"/>
</dbReference>
<feature type="domain" description="Aldehyde oxidase/xanthine dehydrogenase a/b hammerhead" evidence="3">
    <location>
        <begin position="20"/>
        <end position="123"/>
    </location>
</feature>
<dbReference type="PANTHER" id="PTHR11908:SF132">
    <property type="entry name" value="ALDEHYDE OXIDASE 1-RELATED"/>
    <property type="match status" value="1"/>
</dbReference>
<keyword evidence="1" id="KW-0500">Molybdenum</keyword>
<dbReference type="Gene3D" id="3.90.1170.50">
    <property type="entry name" value="Aldehyde oxidase/xanthine dehydrogenase, a/b hammerhead"/>
    <property type="match status" value="1"/>
</dbReference>
<dbReference type="InterPro" id="IPR016208">
    <property type="entry name" value="Ald_Oxase/xanthine_DH-like"/>
</dbReference>
<evidence type="ECO:0000313" key="4">
    <source>
        <dbReference type="EMBL" id="QUI25666.1"/>
    </source>
</evidence>
<dbReference type="SUPFAM" id="SSF56003">
    <property type="entry name" value="Molybdenum cofactor-binding domain"/>
    <property type="match status" value="1"/>
</dbReference>
<dbReference type="InterPro" id="IPR000674">
    <property type="entry name" value="Ald_Oxase/Xan_DH_a/b"/>
</dbReference>
<dbReference type="GO" id="GO:0005506">
    <property type="term" value="F:iron ion binding"/>
    <property type="evidence" value="ECO:0007669"/>
    <property type="project" value="InterPro"/>
</dbReference>
<dbReference type="EMBL" id="CP058649">
    <property type="protein sequence ID" value="QUI25666.1"/>
    <property type="molecule type" value="Genomic_DNA"/>
</dbReference>
<dbReference type="KEGG" id="vpy:HZI73_10065"/>
<dbReference type="SUPFAM" id="SSF54665">
    <property type="entry name" value="CO dehydrogenase molybdoprotein N-domain-like"/>
    <property type="match status" value="1"/>
</dbReference>
<dbReference type="Pfam" id="PF20256">
    <property type="entry name" value="MoCoBD_2"/>
    <property type="match status" value="1"/>
</dbReference>
<evidence type="ECO:0000313" key="5">
    <source>
        <dbReference type="Proteomes" id="UP000683246"/>
    </source>
</evidence>
<dbReference type="GO" id="GO:0016491">
    <property type="term" value="F:oxidoreductase activity"/>
    <property type="evidence" value="ECO:0007669"/>
    <property type="project" value="UniProtKB-KW"/>
</dbReference>
<dbReference type="AlphaFoldDB" id="A0A8J8MQ31"/>
<sequence length="779" mass="84859">MAYKAIGKSFDRKDAINKVTGTIHYTADIPDDYYYVELVTSQYAHAMIQGIDTKDAEEVTGVMAVITGKDYPVYTGPIIVDRPVLAIDRVLYFGEPVVAVIADTPSHAKEGATKVKIQYEPLPVVNSIEDALNPKAPILHPQSANYETGGIETRTKDVFPIPDTNVANLQRIRKGQPDKVFRTCDTVVENTISFEQSNYAATETRCCTCTIKRDGQVNIDSSTQGPFVVQGYIAKFFNIPIQKVNVTAPPVGGGFGGKTPVIFECIAYIASKAVGGHPVKLLLSRYADMVAGATHIGLKATVKLGATKDGIIKAYHSTFYFDGGAYADKAITIIRAAAQNCTGPYNIEHVYCDSYCMYTNHTFATAYRGFGHTEMTFAVERAVELLAQKLRMDPLELRYKNAITANDYTPTGQILTGKIGSLKKCITKLEEQMDWDGRCVKPIDDHTLLIKGVCAFWKSYSIPVDAVTGVIITFNEDGSANLNCGLVEIGQGAKSTLAQIITEVLTIPYDKINVIMPSNTSYTPHDWKTAASRGIFMCGNATYMAAMNVKCQLFERAATVLRTDVENIFLEDGVLYQKTNLSRNLPIKELIYGYSYPNGNKVMGQIIGTGTYVAGNRTPLSKETGQGAPSSEWTVGAQGVVVSLDLHTYDYKVMDVFTAIDAGTIINPALAEGQVKGGMSMGISFGSREEFVRNKQGKTLNPGLRTYQVLRYGDIESYNVAFIETPQVDGPYGARGIGEHGTIGMPAALANALSLGLGVQLNHLPLFPETLWRAKEGGR</sequence>
<gene>
    <name evidence="4" type="ORF">HZI73_10065</name>
</gene>
<proteinExistence type="predicted"/>
<reference evidence="4" key="1">
    <citation type="submission" date="2020-07" db="EMBL/GenBank/DDBJ databases">
        <title>Vallitalea pronyensis genome.</title>
        <authorList>
            <person name="Postec A."/>
        </authorList>
    </citation>
    <scope>NUCLEOTIDE SEQUENCE</scope>
    <source>
        <strain evidence="4">FatNI3</strain>
    </source>
</reference>
<dbReference type="InterPro" id="IPR046867">
    <property type="entry name" value="AldOxase/xan_DH_MoCoBD2"/>
</dbReference>
<dbReference type="Pfam" id="PF02738">
    <property type="entry name" value="MoCoBD_1"/>
    <property type="match status" value="1"/>
</dbReference>
<keyword evidence="2" id="KW-0560">Oxidoreductase</keyword>
<organism evidence="4 5">
    <name type="scientific">Vallitalea pronyensis</name>
    <dbReference type="NCBI Taxonomy" id="1348613"/>
    <lineage>
        <taxon>Bacteria</taxon>
        <taxon>Bacillati</taxon>
        <taxon>Bacillota</taxon>
        <taxon>Clostridia</taxon>
        <taxon>Lachnospirales</taxon>
        <taxon>Vallitaleaceae</taxon>
        <taxon>Vallitalea</taxon>
    </lineage>
</organism>
<dbReference type="InterPro" id="IPR036856">
    <property type="entry name" value="Ald_Oxase/Xan_DH_a/b_sf"/>
</dbReference>
<dbReference type="Proteomes" id="UP000683246">
    <property type="component" value="Chromosome"/>
</dbReference>
<protein>
    <submittedName>
        <fullName evidence="4">Xanthine dehydrogenase family protein molybdopterin-binding subunit</fullName>
    </submittedName>
</protein>